<evidence type="ECO:0000313" key="2">
    <source>
        <dbReference type="Proteomes" id="UP000325081"/>
    </source>
</evidence>
<sequence>MPRLGREATQDELLYDGRWTKEVDNLFIDLLSEAHVAGEWRQGRSDTYVFLYCRGVLVADVGATFIMNELQERFDFLHKRFCVFGWMLRKHGLRHCIQSNVLTAPVAVWNDIFEGPPLGGHTILVHRGLRSHIGRSGGVGPKFHQENDLARLTEQSYVFLLSSLTNASLNSSIGNNGILQRFFRERDASSEAKLNK</sequence>
<dbReference type="AlphaFoldDB" id="A0A5A7P370"/>
<dbReference type="Proteomes" id="UP000325081">
    <property type="component" value="Unassembled WGS sequence"/>
</dbReference>
<keyword evidence="2" id="KW-1185">Reference proteome</keyword>
<gene>
    <name evidence="1" type="ORF">STAS_02694</name>
</gene>
<keyword evidence="1" id="KW-0808">Transferase</keyword>
<name>A0A5A7P370_STRAF</name>
<evidence type="ECO:0000313" key="1">
    <source>
        <dbReference type="EMBL" id="GER27011.1"/>
    </source>
</evidence>
<dbReference type="EMBL" id="BKCP01001447">
    <property type="protein sequence ID" value="GER27011.1"/>
    <property type="molecule type" value="Genomic_DNA"/>
</dbReference>
<reference evidence="2" key="1">
    <citation type="journal article" date="2019" name="Curr. Biol.">
        <title>Genome Sequence of Striga asiatica Provides Insight into the Evolution of Plant Parasitism.</title>
        <authorList>
            <person name="Yoshida S."/>
            <person name="Kim S."/>
            <person name="Wafula E.K."/>
            <person name="Tanskanen J."/>
            <person name="Kim Y.M."/>
            <person name="Honaas L."/>
            <person name="Yang Z."/>
            <person name="Spallek T."/>
            <person name="Conn C.E."/>
            <person name="Ichihashi Y."/>
            <person name="Cheong K."/>
            <person name="Cui S."/>
            <person name="Der J.P."/>
            <person name="Gundlach H."/>
            <person name="Jiao Y."/>
            <person name="Hori C."/>
            <person name="Ishida J.K."/>
            <person name="Kasahara H."/>
            <person name="Kiba T."/>
            <person name="Kim M.S."/>
            <person name="Koo N."/>
            <person name="Laohavisit A."/>
            <person name="Lee Y.H."/>
            <person name="Lumba S."/>
            <person name="McCourt P."/>
            <person name="Mortimer J.C."/>
            <person name="Mutuku J.M."/>
            <person name="Nomura T."/>
            <person name="Sasaki-Sekimoto Y."/>
            <person name="Seto Y."/>
            <person name="Wang Y."/>
            <person name="Wakatake T."/>
            <person name="Sakakibara H."/>
            <person name="Demura T."/>
            <person name="Yamaguchi S."/>
            <person name="Yoneyama K."/>
            <person name="Manabe R.I."/>
            <person name="Nelson D.C."/>
            <person name="Schulman A.H."/>
            <person name="Timko M.P."/>
            <person name="dePamphilis C.W."/>
            <person name="Choi D."/>
            <person name="Shirasu K."/>
        </authorList>
    </citation>
    <scope>NUCLEOTIDE SEQUENCE [LARGE SCALE GENOMIC DNA]</scope>
    <source>
        <strain evidence="2">cv. UVA1</strain>
    </source>
</reference>
<protein>
    <submittedName>
        <fullName evidence="1">Phosphoglycerate kinase family protein</fullName>
    </submittedName>
</protein>
<dbReference type="GO" id="GO:0016301">
    <property type="term" value="F:kinase activity"/>
    <property type="evidence" value="ECO:0007669"/>
    <property type="project" value="UniProtKB-KW"/>
</dbReference>
<comment type="caution">
    <text evidence="1">The sequence shown here is derived from an EMBL/GenBank/DDBJ whole genome shotgun (WGS) entry which is preliminary data.</text>
</comment>
<keyword evidence="1" id="KW-0418">Kinase</keyword>
<dbReference type="OrthoDB" id="928934at2759"/>
<proteinExistence type="predicted"/>
<accession>A0A5A7P370</accession>
<organism evidence="1 2">
    <name type="scientific">Striga asiatica</name>
    <name type="common">Asiatic witchweed</name>
    <name type="synonym">Buchnera asiatica</name>
    <dbReference type="NCBI Taxonomy" id="4170"/>
    <lineage>
        <taxon>Eukaryota</taxon>
        <taxon>Viridiplantae</taxon>
        <taxon>Streptophyta</taxon>
        <taxon>Embryophyta</taxon>
        <taxon>Tracheophyta</taxon>
        <taxon>Spermatophyta</taxon>
        <taxon>Magnoliopsida</taxon>
        <taxon>eudicotyledons</taxon>
        <taxon>Gunneridae</taxon>
        <taxon>Pentapetalae</taxon>
        <taxon>asterids</taxon>
        <taxon>lamiids</taxon>
        <taxon>Lamiales</taxon>
        <taxon>Orobanchaceae</taxon>
        <taxon>Buchnereae</taxon>
        <taxon>Striga</taxon>
    </lineage>
</organism>